<evidence type="ECO:0000313" key="2">
    <source>
        <dbReference type="Proteomes" id="UP000765509"/>
    </source>
</evidence>
<accession>A0A9Q3GD23</accession>
<evidence type="ECO:0000313" key="1">
    <source>
        <dbReference type="EMBL" id="MBW0461742.1"/>
    </source>
</evidence>
<dbReference type="EMBL" id="AVOT02000213">
    <property type="protein sequence ID" value="MBW0461742.1"/>
    <property type="molecule type" value="Genomic_DNA"/>
</dbReference>
<protein>
    <submittedName>
        <fullName evidence="1">Uncharacterized protein</fullName>
    </submittedName>
</protein>
<name>A0A9Q3GD23_9BASI</name>
<sequence length="224" mass="25409">MITLQTNSSRLIRLRMVIPPHLASGNQYPQFQDTIISFKNSDSQFEAHSTPEINLGNFFEPPQDSSRKDDDLLPTLIPLSPRLKHQSENSKCLKSETDPTDTTGCSWFHNDKRENFCIAPPLKNSQYAKKNSDRLQLDQTDRITPGVSFKQIVKKVSHKLLGRRPKSSCLPPSLPIYEVASEPGVSRQNPKALVFGDENPEELSKLSTNFYKAYFPTLKFQNNS</sequence>
<proteinExistence type="predicted"/>
<dbReference type="AlphaFoldDB" id="A0A9Q3GD23"/>
<organism evidence="1 2">
    <name type="scientific">Austropuccinia psidii MF-1</name>
    <dbReference type="NCBI Taxonomy" id="1389203"/>
    <lineage>
        <taxon>Eukaryota</taxon>
        <taxon>Fungi</taxon>
        <taxon>Dikarya</taxon>
        <taxon>Basidiomycota</taxon>
        <taxon>Pucciniomycotina</taxon>
        <taxon>Pucciniomycetes</taxon>
        <taxon>Pucciniales</taxon>
        <taxon>Sphaerophragmiaceae</taxon>
        <taxon>Austropuccinia</taxon>
    </lineage>
</organism>
<gene>
    <name evidence="1" type="ORF">O181_001457</name>
</gene>
<keyword evidence="2" id="KW-1185">Reference proteome</keyword>
<reference evidence="1" key="1">
    <citation type="submission" date="2021-03" db="EMBL/GenBank/DDBJ databases">
        <title>Draft genome sequence of rust myrtle Austropuccinia psidii MF-1, a brazilian biotype.</title>
        <authorList>
            <person name="Quecine M.C."/>
            <person name="Pachon D.M.R."/>
            <person name="Bonatelli M.L."/>
            <person name="Correr F.H."/>
            <person name="Franceschini L.M."/>
            <person name="Leite T.F."/>
            <person name="Margarido G.R.A."/>
            <person name="Almeida C.A."/>
            <person name="Ferrarezi J.A."/>
            <person name="Labate C.A."/>
        </authorList>
    </citation>
    <scope>NUCLEOTIDE SEQUENCE</scope>
    <source>
        <strain evidence="1">MF-1</strain>
    </source>
</reference>
<dbReference type="Proteomes" id="UP000765509">
    <property type="component" value="Unassembled WGS sequence"/>
</dbReference>
<comment type="caution">
    <text evidence="1">The sequence shown here is derived from an EMBL/GenBank/DDBJ whole genome shotgun (WGS) entry which is preliminary data.</text>
</comment>